<comment type="similarity">
    <text evidence="1">Belongs to the peptidase C56 family.</text>
</comment>
<evidence type="ECO:0000313" key="4">
    <source>
        <dbReference type="Proteomes" id="UP000254869"/>
    </source>
</evidence>
<keyword evidence="4" id="KW-1185">Reference proteome</keyword>
<name>A0A370HYH9_9NOCA</name>
<dbReference type="GO" id="GO:0006508">
    <property type="term" value="P:proteolysis"/>
    <property type="evidence" value="ECO:0007669"/>
    <property type="project" value="UniProtKB-KW"/>
</dbReference>
<dbReference type="Gene3D" id="3.40.50.880">
    <property type="match status" value="1"/>
</dbReference>
<dbReference type="PANTHER" id="PTHR42733:SF12">
    <property type="entry name" value="PROTEINASE"/>
    <property type="match status" value="1"/>
</dbReference>
<dbReference type="Pfam" id="PF01965">
    <property type="entry name" value="DJ-1_PfpI"/>
    <property type="match status" value="1"/>
</dbReference>
<evidence type="ECO:0000256" key="1">
    <source>
        <dbReference type="ARBA" id="ARBA00008542"/>
    </source>
</evidence>
<gene>
    <name evidence="3" type="ORF">DFR76_110253</name>
</gene>
<protein>
    <submittedName>
        <fullName evidence="3">Protease I</fullName>
    </submittedName>
</protein>
<dbReference type="InterPro" id="IPR002818">
    <property type="entry name" value="DJ-1/PfpI"/>
</dbReference>
<dbReference type="STRING" id="1210086.GCA_001613105_05883"/>
<dbReference type="EMBL" id="QQBC01000010">
    <property type="protein sequence ID" value="RDI63556.1"/>
    <property type="molecule type" value="Genomic_DNA"/>
</dbReference>
<sequence>MAADLQGKRVLIVTSNSGVEHDELVVPRDRLRERGARVTHAAVKQEQVRTYKHDLEPDSAEQPQAGLDGVGAGDFDVLVIPGGTVNADQLRVAEGVTDLVREFTDAGKPVAAICHGPWALVEAGVLPGKTLTSYFTLQTDIRNAGGTWVDEAAVRSAENGWALITSRNPDDLPDFVEAIAAELSRS</sequence>
<dbReference type="PROSITE" id="PS51276">
    <property type="entry name" value="PEPTIDASE_C56_PFPI"/>
    <property type="match status" value="1"/>
</dbReference>
<dbReference type="NCBIfam" id="TIGR01382">
    <property type="entry name" value="PfpI"/>
    <property type="match status" value="1"/>
</dbReference>
<reference evidence="3 4" key="1">
    <citation type="submission" date="2018-07" db="EMBL/GenBank/DDBJ databases">
        <title>Genomic Encyclopedia of Type Strains, Phase IV (KMG-IV): sequencing the most valuable type-strain genomes for metagenomic binning, comparative biology and taxonomic classification.</title>
        <authorList>
            <person name="Goeker M."/>
        </authorList>
    </citation>
    <scope>NUCLEOTIDE SEQUENCE [LARGE SCALE GENOMIC DNA]</scope>
    <source>
        <strain evidence="3 4">DSM 44290</strain>
    </source>
</reference>
<dbReference type="GO" id="GO:0008233">
    <property type="term" value="F:peptidase activity"/>
    <property type="evidence" value="ECO:0007669"/>
    <property type="project" value="UniProtKB-KW"/>
</dbReference>
<dbReference type="CDD" id="cd03134">
    <property type="entry name" value="GATase1_PfpI_like"/>
    <property type="match status" value="1"/>
</dbReference>
<dbReference type="InterPro" id="IPR006286">
    <property type="entry name" value="C56_PfpI-like"/>
</dbReference>
<dbReference type="PANTHER" id="PTHR42733">
    <property type="entry name" value="DJ-1 PROTEIN"/>
    <property type="match status" value="1"/>
</dbReference>
<dbReference type="AlphaFoldDB" id="A0A370HYH9"/>
<dbReference type="Proteomes" id="UP000254869">
    <property type="component" value="Unassembled WGS sequence"/>
</dbReference>
<comment type="caution">
    <text evidence="3">The sequence shown here is derived from an EMBL/GenBank/DDBJ whole genome shotgun (WGS) entry which is preliminary data.</text>
</comment>
<dbReference type="RefSeq" id="WP_068004636.1">
    <property type="nucleotide sequence ID" value="NZ_QQBC01000010.1"/>
</dbReference>
<evidence type="ECO:0000259" key="2">
    <source>
        <dbReference type="Pfam" id="PF01965"/>
    </source>
</evidence>
<accession>A0A370HYH9</accession>
<evidence type="ECO:0000313" key="3">
    <source>
        <dbReference type="EMBL" id="RDI63556.1"/>
    </source>
</evidence>
<organism evidence="3 4">
    <name type="scientific">Nocardia pseudobrasiliensis</name>
    <dbReference type="NCBI Taxonomy" id="45979"/>
    <lineage>
        <taxon>Bacteria</taxon>
        <taxon>Bacillati</taxon>
        <taxon>Actinomycetota</taxon>
        <taxon>Actinomycetes</taxon>
        <taxon>Mycobacteriales</taxon>
        <taxon>Nocardiaceae</taxon>
        <taxon>Nocardia</taxon>
    </lineage>
</organism>
<keyword evidence="3" id="KW-0645">Protease</keyword>
<feature type="domain" description="DJ-1/PfpI" evidence="2">
    <location>
        <begin position="8"/>
        <end position="181"/>
    </location>
</feature>
<proteinExistence type="inferred from homology"/>
<keyword evidence="3" id="KW-0378">Hydrolase</keyword>
<dbReference type="SUPFAM" id="SSF52317">
    <property type="entry name" value="Class I glutamine amidotransferase-like"/>
    <property type="match status" value="1"/>
</dbReference>
<dbReference type="InterPro" id="IPR029062">
    <property type="entry name" value="Class_I_gatase-like"/>
</dbReference>